<dbReference type="GO" id="GO:0016289">
    <property type="term" value="F:acyl-CoA hydrolase activity"/>
    <property type="evidence" value="ECO:0007669"/>
    <property type="project" value="UniProtKB-ARBA"/>
</dbReference>
<accession>A0AB39TQV2</accession>
<evidence type="ECO:0000313" key="3">
    <source>
        <dbReference type="EMBL" id="XDQ81628.1"/>
    </source>
</evidence>
<dbReference type="InterPro" id="IPR052061">
    <property type="entry name" value="PTE-AB_protein"/>
</dbReference>
<dbReference type="Pfam" id="PF03061">
    <property type="entry name" value="4HBT"/>
    <property type="match status" value="1"/>
</dbReference>
<proteinExistence type="predicted"/>
<dbReference type="InterPro" id="IPR029069">
    <property type="entry name" value="HotDog_dom_sf"/>
</dbReference>
<dbReference type="SUPFAM" id="SSF54637">
    <property type="entry name" value="Thioesterase/thiol ester dehydrase-isomerase"/>
    <property type="match status" value="1"/>
</dbReference>
<dbReference type="PANTHER" id="PTHR47260">
    <property type="entry name" value="UPF0644 PROTEIN PB2B4.06"/>
    <property type="match status" value="1"/>
</dbReference>
<organism evidence="3">
    <name type="scientific">Streptomyces sp. Y1</name>
    <dbReference type="NCBI Taxonomy" id="3238634"/>
    <lineage>
        <taxon>Bacteria</taxon>
        <taxon>Bacillati</taxon>
        <taxon>Actinomycetota</taxon>
        <taxon>Actinomycetes</taxon>
        <taxon>Kitasatosporales</taxon>
        <taxon>Streptomycetaceae</taxon>
        <taxon>Streptomyces</taxon>
    </lineage>
</organism>
<dbReference type="NCBIfam" id="TIGR00369">
    <property type="entry name" value="unchar_dom_1"/>
    <property type="match status" value="1"/>
</dbReference>
<keyword evidence="1 3" id="KW-0378">Hydrolase</keyword>
<dbReference type="EMBL" id="CP163445">
    <property type="protein sequence ID" value="XDQ81628.1"/>
    <property type="molecule type" value="Genomic_DNA"/>
</dbReference>
<name>A0AB39TQV2_9ACTN</name>
<dbReference type="InterPro" id="IPR006683">
    <property type="entry name" value="Thioestr_dom"/>
</dbReference>
<reference evidence="3" key="1">
    <citation type="submission" date="2024-07" db="EMBL/GenBank/DDBJ databases">
        <authorList>
            <person name="Yu S.T."/>
        </authorList>
    </citation>
    <scope>NUCLEOTIDE SEQUENCE</scope>
    <source>
        <strain evidence="3">Y1</strain>
    </source>
</reference>
<sequence length="160" mass="17115">MPESVNTETVSNCFGCAPRNPIGLRLVIDEDGTGCTAEFELGADYESFPGVVHGGVVASVLDELLAQAVYRSGRTSAFTSELRVRYAQPMRTGTAYTARAEVTRRDESSVRASGRIRTPDGGLVAVADGVFHLLTDEVLDQAGDRLPDSLVQALRASNRP</sequence>
<dbReference type="AlphaFoldDB" id="A0AB39TQV2"/>
<dbReference type="Gene3D" id="3.10.129.10">
    <property type="entry name" value="Hotdog Thioesterase"/>
    <property type="match status" value="1"/>
</dbReference>
<dbReference type="PANTHER" id="PTHR47260:SF3">
    <property type="entry name" value="THIOESTERASE FAMILY PROTEIN (AFU_ORTHOLOGUE AFUA_7G03960)"/>
    <property type="match status" value="1"/>
</dbReference>
<dbReference type="EC" id="3.1.2.-" evidence="3"/>
<dbReference type="CDD" id="cd03443">
    <property type="entry name" value="PaaI_thioesterase"/>
    <property type="match status" value="1"/>
</dbReference>
<gene>
    <name evidence="3" type="ORF">AB2U05_25755</name>
</gene>
<evidence type="ECO:0000259" key="2">
    <source>
        <dbReference type="Pfam" id="PF03061"/>
    </source>
</evidence>
<feature type="domain" description="Thioesterase" evidence="2">
    <location>
        <begin position="50"/>
        <end position="125"/>
    </location>
</feature>
<evidence type="ECO:0000256" key="1">
    <source>
        <dbReference type="ARBA" id="ARBA00022801"/>
    </source>
</evidence>
<dbReference type="InterPro" id="IPR003736">
    <property type="entry name" value="PAAI_dom"/>
</dbReference>
<protein>
    <submittedName>
        <fullName evidence="3">PaaI family thioesterase</fullName>
        <ecNumber evidence="3">3.1.2.-</ecNumber>
    </submittedName>
</protein>
<dbReference type="RefSeq" id="WP_052706418.1">
    <property type="nucleotide sequence ID" value="NZ_CP163445.1"/>
</dbReference>